<feature type="chain" id="PRO_5041015710" description="Dipeptidase" evidence="2">
    <location>
        <begin position="18"/>
        <end position="274"/>
    </location>
</feature>
<protein>
    <recommendedName>
        <fullName evidence="2">Dipeptidase</fullName>
        <ecNumber evidence="2">3.4.13.19</ecNumber>
    </recommendedName>
</protein>
<reference evidence="4" key="1">
    <citation type="submission" date="2022-12" db="EMBL/GenBank/DDBJ databases">
        <authorList>
            <person name="Petersen C."/>
        </authorList>
    </citation>
    <scope>NUCLEOTIDE SEQUENCE</scope>
    <source>
        <strain evidence="4">IBT 15544</strain>
    </source>
</reference>
<keyword evidence="2" id="KW-0378">Hydrolase</keyword>
<comment type="caution">
    <text evidence="4">The sequence shown here is derived from an EMBL/GenBank/DDBJ whole genome shotgun (WGS) entry which is preliminary data.</text>
</comment>
<keyword evidence="2" id="KW-0482">Metalloprotease</keyword>
<keyword evidence="2" id="KW-0479">Metal-binding</keyword>
<feature type="region of interest" description="Disordered" evidence="3">
    <location>
        <begin position="157"/>
        <end position="184"/>
    </location>
</feature>
<dbReference type="EMBL" id="JAPQKR010000012">
    <property type="protein sequence ID" value="KAJ5205091.1"/>
    <property type="molecule type" value="Genomic_DNA"/>
</dbReference>
<dbReference type="InterPro" id="IPR032466">
    <property type="entry name" value="Metal_Hydrolase"/>
</dbReference>
<sequence length="274" mass="31088">MTVTLALLLGFQRFYMCSTPPSVEDILAAAPLIDGHSDFPIWIRAFYQTHIYQENFTHDPLFGQVDFSRLAQVRLRDQFWSFYVGVLKTDPADQSDDTYFEMVRDMVQQVDIVHHLIKSHPSRLQRGGPRNLPIRPNAHCHVITPWGFATRLSPTIPVTPSQTAPRRPPRPISGQSSPYSRNEPHRNAVDLAHVSHATLHNALAVTRAPVIFLYSSAFPLCPHERNVRDDMLELVLLNAGVIMFSFYPEYTCCADPAHASIAGVADHIQYIRHR</sequence>
<dbReference type="EC" id="3.4.13.19" evidence="2"/>
<evidence type="ECO:0000256" key="2">
    <source>
        <dbReference type="RuleBase" id="RU341113"/>
    </source>
</evidence>
<dbReference type="GO" id="GO:0070573">
    <property type="term" value="F:metallodipeptidase activity"/>
    <property type="evidence" value="ECO:0007669"/>
    <property type="project" value="InterPro"/>
</dbReference>
<name>A0A9W9MPF4_9EURO</name>
<dbReference type="Gene3D" id="3.20.20.140">
    <property type="entry name" value="Metal-dependent hydrolases"/>
    <property type="match status" value="2"/>
</dbReference>
<dbReference type="InterPro" id="IPR008257">
    <property type="entry name" value="Pept_M19"/>
</dbReference>
<dbReference type="AlphaFoldDB" id="A0A9W9MPF4"/>
<reference evidence="4" key="2">
    <citation type="journal article" date="2023" name="IMA Fungus">
        <title>Comparative genomic study of the Penicillium genus elucidates a diverse pangenome and 15 lateral gene transfer events.</title>
        <authorList>
            <person name="Petersen C."/>
            <person name="Sorensen T."/>
            <person name="Nielsen M.R."/>
            <person name="Sondergaard T.E."/>
            <person name="Sorensen J.L."/>
            <person name="Fitzpatrick D.A."/>
            <person name="Frisvad J.C."/>
            <person name="Nielsen K.L."/>
        </authorList>
    </citation>
    <scope>NUCLEOTIDE SEQUENCE</scope>
    <source>
        <strain evidence="4">IBT 15544</strain>
    </source>
</reference>
<dbReference type="GeneID" id="83180333"/>
<comment type="catalytic activity">
    <reaction evidence="2">
        <text>an L-aminoacyl-L-amino acid + H2O = 2 an L-alpha-amino acid</text>
        <dbReference type="Rhea" id="RHEA:48940"/>
        <dbReference type="ChEBI" id="CHEBI:15377"/>
        <dbReference type="ChEBI" id="CHEBI:59869"/>
        <dbReference type="ChEBI" id="CHEBI:77460"/>
        <dbReference type="EC" id="3.4.13.19"/>
    </reaction>
</comment>
<keyword evidence="1 2" id="KW-0224">Dipeptidase</keyword>
<dbReference type="PROSITE" id="PS51365">
    <property type="entry name" value="RENAL_DIPEPTIDASE_2"/>
    <property type="match status" value="1"/>
</dbReference>
<evidence type="ECO:0000256" key="3">
    <source>
        <dbReference type="SAM" id="MobiDB-lite"/>
    </source>
</evidence>
<dbReference type="PANTHER" id="PTHR10443:SF12">
    <property type="entry name" value="DIPEPTIDASE"/>
    <property type="match status" value="1"/>
</dbReference>
<keyword evidence="2" id="KW-0732">Signal</keyword>
<dbReference type="PANTHER" id="PTHR10443">
    <property type="entry name" value="MICROSOMAL DIPEPTIDASE"/>
    <property type="match status" value="1"/>
</dbReference>
<dbReference type="Pfam" id="PF01244">
    <property type="entry name" value="Peptidase_M19"/>
    <property type="match status" value="1"/>
</dbReference>
<evidence type="ECO:0000256" key="1">
    <source>
        <dbReference type="ARBA" id="ARBA00022997"/>
    </source>
</evidence>
<keyword evidence="2" id="KW-0862">Zinc</keyword>
<proteinExistence type="inferred from homology"/>
<feature type="signal peptide" evidence="2">
    <location>
        <begin position="1"/>
        <end position="17"/>
    </location>
</feature>
<dbReference type="RefSeq" id="XP_058309570.1">
    <property type="nucleotide sequence ID" value="XM_058453032.1"/>
</dbReference>
<evidence type="ECO:0000313" key="4">
    <source>
        <dbReference type="EMBL" id="KAJ5205091.1"/>
    </source>
</evidence>
<comment type="cofactor">
    <cofactor evidence="2">
        <name>Zn(2+)</name>
        <dbReference type="ChEBI" id="CHEBI:29105"/>
    </cofactor>
</comment>
<comment type="similarity">
    <text evidence="2">Belongs to the metallo-dependent hydrolases superfamily. Peptidase M19 family.</text>
</comment>
<evidence type="ECO:0000313" key="5">
    <source>
        <dbReference type="Proteomes" id="UP001150904"/>
    </source>
</evidence>
<dbReference type="SUPFAM" id="SSF51556">
    <property type="entry name" value="Metallo-dependent hydrolases"/>
    <property type="match status" value="1"/>
</dbReference>
<dbReference type="GO" id="GO:0006508">
    <property type="term" value="P:proteolysis"/>
    <property type="evidence" value="ECO:0007669"/>
    <property type="project" value="UniProtKB-KW"/>
</dbReference>
<keyword evidence="2" id="KW-0645">Protease</keyword>
<dbReference type="GO" id="GO:0046872">
    <property type="term" value="F:metal ion binding"/>
    <property type="evidence" value="ECO:0007669"/>
    <property type="project" value="UniProtKB-UniRule"/>
</dbReference>
<gene>
    <name evidence="4" type="ORF">N7498_005970</name>
</gene>
<keyword evidence="5" id="KW-1185">Reference proteome</keyword>
<dbReference type="Proteomes" id="UP001150904">
    <property type="component" value="Unassembled WGS sequence"/>
</dbReference>
<feature type="non-terminal residue" evidence="4">
    <location>
        <position position="1"/>
    </location>
</feature>
<accession>A0A9W9MPF4</accession>
<organism evidence="4 5">
    <name type="scientific">Penicillium cinerascens</name>
    <dbReference type="NCBI Taxonomy" id="70096"/>
    <lineage>
        <taxon>Eukaryota</taxon>
        <taxon>Fungi</taxon>
        <taxon>Dikarya</taxon>
        <taxon>Ascomycota</taxon>
        <taxon>Pezizomycotina</taxon>
        <taxon>Eurotiomycetes</taxon>
        <taxon>Eurotiomycetidae</taxon>
        <taxon>Eurotiales</taxon>
        <taxon>Aspergillaceae</taxon>
        <taxon>Penicillium</taxon>
    </lineage>
</organism>
<dbReference type="OrthoDB" id="445695at2759"/>